<keyword evidence="4" id="KW-0418">Kinase</keyword>
<dbReference type="EMBL" id="CAMXCT020000264">
    <property type="protein sequence ID" value="CAL1129736.1"/>
    <property type="molecule type" value="Genomic_DNA"/>
</dbReference>
<dbReference type="OrthoDB" id="430388at2759"/>
<comment type="caution">
    <text evidence="2">The sequence shown here is derived from an EMBL/GenBank/DDBJ whole genome shotgun (WGS) entry which is preliminary data.</text>
</comment>
<keyword evidence="4" id="KW-0808">Transferase</keyword>
<organism evidence="2">
    <name type="scientific">Cladocopium goreaui</name>
    <dbReference type="NCBI Taxonomy" id="2562237"/>
    <lineage>
        <taxon>Eukaryota</taxon>
        <taxon>Sar</taxon>
        <taxon>Alveolata</taxon>
        <taxon>Dinophyceae</taxon>
        <taxon>Suessiales</taxon>
        <taxon>Symbiodiniaceae</taxon>
        <taxon>Cladocopium</taxon>
    </lineage>
</organism>
<gene>
    <name evidence="2" type="ORF">C1SCF055_LOCUS4585</name>
</gene>
<reference evidence="2" key="1">
    <citation type="submission" date="2022-10" db="EMBL/GenBank/DDBJ databases">
        <authorList>
            <person name="Chen Y."/>
            <person name="Dougan E. K."/>
            <person name="Chan C."/>
            <person name="Rhodes N."/>
            <person name="Thang M."/>
        </authorList>
    </citation>
    <scope>NUCLEOTIDE SEQUENCE</scope>
</reference>
<feature type="region of interest" description="Disordered" evidence="1">
    <location>
        <begin position="229"/>
        <end position="293"/>
    </location>
</feature>
<dbReference type="GO" id="GO:0016301">
    <property type="term" value="F:kinase activity"/>
    <property type="evidence" value="ECO:0007669"/>
    <property type="project" value="UniProtKB-KW"/>
</dbReference>
<evidence type="ECO:0000313" key="2">
    <source>
        <dbReference type="EMBL" id="CAI3976361.1"/>
    </source>
</evidence>
<evidence type="ECO:0000313" key="3">
    <source>
        <dbReference type="EMBL" id="CAL1129736.1"/>
    </source>
</evidence>
<evidence type="ECO:0000256" key="1">
    <source>
        <dbReference type="SAM" id="MobiDB-lite"/>
    </source>
</evidence>
<proteinExistence type="predicted"/>
<name>A0A9P1BQZ2_9DINO</name>
<feature type="compositionally biased region" description="Basic and acidic residues" evidence="1">
    <location>
        <begin position="242"/>
        <end position="255"/>
    </location>
</feature>
<evidence type="ECO:0000313" key="5">
    <source>
        <dbReference type="Proteomes" id="UP001152797"/>
    </source>
</evidence>
<dbReference type="Proteomes" id="UP001152797">
    <property type="component" value="Unassembled WGS sequence"/>
</dbReference>
<evidence type="ECO:0000313" key="4">
    <source>
        <dbReference type="EMBL" id="CAL4763673.1"/>
    </source>
</evidence>
<accession>A0A9P1BQZ2</accession>
<protein>
    <submittedName>
        <fullName evidence="4">ABC1 atypical kinase-like domain-containing protein</fullName>
    </submittedName>
</protein>
<dbReference type="EMBL" id="CAMXCT010000264">
    <property type="protein sequence ID" value="CAI3976361.1"/>
    <property type="molecule type" value="Genomic_DNA"/>
</dbReference>
<keyword evidence="5" id="KW-1185">Reference proteome</keyword>
<dbReference type="EMBL" id="CAMXCT030000264">
    <property type="protein sequence ID" value="CAL4763673.1"/>
    <property type="molecule type" value="Genomic_DNA"/>
</dbReference>
<sequence length="293" mass="32394">MTFSQCGNMVIASGLEDTDIGTVHHCDERTPRPKGIAKDQVASLIAPGGIFAEASAESVPLRRDRPKDTTYSEAFPGIIPAPEHGGFTALQAPILQGRRSIRQPEATAVRTVVREPLDTWKENLKKADQVDPSAAARAYRRQHRTREEHERRWRRWMKQRQRETNPEGASCLSSLSGTLVSSIPAGLRPAKCIGDSFPDGIRLPLFGQDTPIPIWTTLADAPWLDGKRFPSPRVQDETPWLKVDDPTHPLQEAERRKSRSSRIGLLAHRSGAASVASATGEVRENCDPQSHPL</sequence>
<reference evidence="3" key="2">
    <citation type="submission" date="2024-04" db="EMBL/GenBank/DDBJ databases">
        <authorList>
            <person name="Chen Y."/>
            <person name="Shah S."/>
            <person name="Dougan E. K."/>
            <person name="Thang M."/>
            <person name="Chan C."/>
        </authorList>
    </citation>
    <scope>NUCLEOTIDE SEQUENCE [LARGE SCALE GENOMIC DNA]</scope>
</reference>
<dbReference type="AlphaFoldDB" id="A0A9P1BQZ2"/>